<protein>
    <submittedName>
        <fullName evidence="2">Uncharacterized protein</fullName>
    </submittedName>
</protein>
<feature type="region of interest" description="Disordered" evidence="1">
    <location>
        <begin position="1"/>
        <end position="132"/>
    </location>
</feature>
<dbReference type="AlphaFoldDB" id="A0AAV7UJA2"/>
<evidence type="ECO:0000313" key="3">
    <source>
        <dbReference type="Proteomes" id="UP001066276"/>
    </source>
</evidence>
<evidence type="ECO:0000256" key="1">
    <source>
        <dbReference type="SAM" id="MobiDB-lite"/>
    </source>
</evidence>
<proteinExistence type="predicted"/>
<sequence length="132" mass="13781">MLAPTGRGCGVLFPSSPGDRQSKALQDVRRQARVPEKTGTQAGEAGSVGLAGTQQIGQDWAPKRKRNGYGCPAVKEAEEIPEPGPLSPTQSEEGKKLALQAAASLTDPDFLDGVGAGTDRDHDSDPRLSDSN</sequence>
<organism evidence="2 3">
    <name type="scientific">Pleurodeles waltl</name>
    <name type="common">Iberian ribbed newt</name>
    <dbReference type="NCBI Taxonomy" id="8319"/>
    <lineage>
        <taxon>Eukaryota</taxon>
        <taxon>Metazoa</taxon>
        <taxon>Chordata</taxon>
        <taxon>Craniata</taxon>
        <taxon>Vertebrata</taxon>
        <taxon>Euteleostomi</taxon>
        <taxon>Amphibia</taxon>
        <taxon>Batrachia</taxon>
        <taxon>Caudata</taxon>
        <taxon>Salamandroidea</taxon>
        <taxon>Salamandridae</taxon>
        <taxon>Pleurodelinae</taxon>
        <taxon>Pleurodeles</taxon>
    </lineage>
</organism>
<reference evidence="2" key="1">
    <citation type="journal article" date="2022" name="bioRxiv">
        <title>Sequencing and chromosome-scale assembly of the giantPleurodeles waltlgenome.</title>
        <authorList>
            <person name="Brown T."/>
            <person name="Elewa A."/>
            <person name="Iarovenko S."/>
            <person name="Subramanian E."/>
            <person name="Araus A.J."/>
            <person name="Petzold A."/>
            <person name="Susuki M."/>
            <person name="Suzuki K.-i.T."/>
            <person name="Hayashi T."/>
            <person name="Toyoda A."/>
            <person name="Oliveira C."/>
            <person name="Osipova E."/>
            <person name="Leigh N.D."/>
            <person name="Simon A."/>
            <person name="Yun M.H."/>
        </authorList>
    </citation>
    <scope>NUCLEOTIDE SEQUENCE</scope>
    <source>
        <strain evidence="2">20211129_DDA</strain>
        <tissue evidence="2">Liver</tissue>
    </source>
</reference>
<accession>A0AAV7UJA2</accession>
<dbReference type="Proteomes" id="UP001066276">
    <property type="component" value="Chromosome 3_1"/>
</dbReference>
<dbReference type="EMBL" id="JANPWB010000005">
    <property type="protein sequence ID" value="KAJ1189125.1"/>
    <property type="molecule type" value="Genomic_DNA"/>
</dbReference>
<keyword evidence="3" id="KW-1185">Reference proteome</keyword>
<feature type="compositionally biased region" description="Basic and acidic residues" evidence="1">
    <location>
        <begin position="118"/>
        <end position="132"/>
    </location>
</feature>
<evidence type="ECO:0000313" key="2">
    <source>
        <dbReference type="EMBL" id="KAJ1189125.1"/>
    </source>
</evidence>
<comment type="caution">
    <text evidence="2">The sequence shown here is derived from an EMBL/GenBank/DDBJ whole genome shotgun (WGS) entry which is preliminary data.</text>
</comment>
<name>A0AAV7UJA2_PLEWA</name>
<feature type="compositionally biased region" description="Basic and acidic residues" evidence="1">
    <location>
        <begin position="20"/>
        <end position="36"/>
    </location>
</feature>
<gene>
    <name evidence="2" type="ORF">NDU88_005876</name>
</gene>